<gene>
    <name evidence="1" type="ORF">CJ030_MR1G022309</name>
</gene>
<dbReference type="AlphaFoldDB" id="A0A6A1WW29"/>
<sequence length="415" mass="44508">MGFSRCFRIEAKEFQVTVSDGGLVKVTEWSRKSYSSISLGRFGAVWLVNLASKLMVADAARPFVLKFNEASRAFFSSEASLVVVVCPLFPRKELLMFFRLGDAWVTVIVSKHFYKRLFDLKLELDRLFNSVGFLGLSDLEVGGFSCKDCGAGLKGSAGRCELVGGALGSGSIGEFGLGAIGLGSPSLGLVHADDNSGQAGGVVDPVRPGSPDPVSIVDSVEGFPSIANPFPRLQPELASSSVLFTRGFVEFSNFPGTGQVRYSSPAVVDESAPVDSALETLPFFDLHNLFEGEGATVSISTTPMECFHVDKEKSVVVKDDNSGALVVCHGESSLSEPPVLQPNLEGVSGGEVMGEMQLVFYRVTDLGPQIHSSESLSSNWVLNLVNSIRQVVVVSCRGQKEQLMTLFANLEKEKV</sequence>
<reference evidence="1 2" key="1">
    <citation type="journal article" date="2019" name="Plant Biotechnol. J.">
        <title>The red bayberry genome and genetic basis of sex determination.</title>
        <authorList>
            <person name="Jia H.M."/>
            <person name="Jia H.J."/>
            <person name="Cai Q.L."/>
            <person name="Wang Y."/>
            <person name="Zhao H.B."/>
            <person name="Yang W.F."/>
            <person name="Wang G.Y."/>
            <person name="Li Y.H."/>
            <person name="Zhan D.L."/>
            <person name="Shen Y.T."/>
            <person name="Niu Q.F."/>
            <person name="Chang L."/>
            <person name="Qiu J."/>
            <person name="Zhao L."/>
            <person name="Xie H.B."/>
            <person name="Fu W.Y."/>
            <person name="Jin J."/>
            <person name="Li X.W."/>
            <person name="Jiao Y."/>
            <person name="Zhou C.C."/>
            <person name="Tu T."/>
            <person name="Chai C.Y."/>
            <person name="Gao J.L."/>
            <person name="Fan L.J."/>
            <person name="van de Weg E."/>
            <person name="Wang J.Y."/>
            <person name="Gao Z.S."/>
        </authorList>
    </citation>
    <scope>NUCLEOTIDE SEQUENCE [LARGE SCALE GENOMIC DNA]</scope>
    <source>
        <tissue evidence="1">Leaves</tissue>
    </source>
</reference>
<protein>
    <submittedName>
        <fullName evidence="1">Uncharacterized protein</fullName>
    </submittedName>
</protein>
<proteinExistence type="predicted"/>
<evidence type="ECO:0000313" key="1">
    <source>
        <dbReference type="EMBL" id="KAB1226910.1"/>
    </source>
</evidence>
<name>A0A6A1WW29_9ROSI</name>
<evidence type="ECO:0000313" key="2">
    <source>
        <dbReference type="Proteomes" id="UP000516437"/>
    </source>
</evidence>
<dbReference type="Proteomes" id="UP000516437">
    <property type="component" value="Chromosome 1"/>
</dbReference>
<comment type="caution">
    <text evidence="1">The sequence shown here is derived from an EMBL/GenBank/DDBJ whole genome shotgun (WGS) entry which is preliminary data.</text>
</comment>
<organism evidence="1 2">
    <name type="scientific">Morella rubra</name>
    <name type="common">Chinese bayberry</name>
    <dbReference type="NCBI Taxonomy" id="262757"/>
    <lineage>
        <taxon>Eukaryota</taxon>
        <taxon>Viridiplantae</taxon>
        <taxon>Streptophyta</taxon>
        <taxon>Embryophyta</taxon>
        <taxon>Tracheophyta</taxon>
        <taxon>Spermatophyta</taxon>
        <taxon>Magnoliopsida</taxon>
        <taxon>eudicotyledons</taxon>
        <taxon>Gunneridae</taxon>
        <taxon>Pentapetalae</taxon>
        <taxon>rosids</taxon>
        <taxon>fabids</taxon>
        <taxon>Fagales</taxon>
        <taxon>Myricaceae</taxon>
        <taxon>Morella</taxon>
    </lineage>
</organism>
<keyword evidence="2" id="KW-1185">Reference proteome</keyword>
<dbReference type="EMBL" id="RXIC02000019">
    <property type="protein sequence ID" value="KAB1226910.1"/>
    <property type="molecule type" value="Genomic_DNA"/>
</dbReference>
<dbReference type="OrthoDB" id="1839159at2759"/>
<accession>A0A6A1WW29</accession>